<evidence type="ECO:0000313" key="2">
    <source>
        <dbReference type="EMBL" id="KAL3806350.1"/>
    </source>
</evidence>
<gene>
    <name evidence="2" type="ORF">ACHAXA_007691</name>
</gene>
<proteinExistence type="predicted"/>
<feature type="region of interest" description="Disordered" evidence="1">
    <location>
        <begin position="274"/>
        <end position="318"/>
    </location>
</feature>
<sequence length="441" mass="47675">MIDSTGPQSSSSSSPSSTAAAAASRAVVDHHYKSHTSSSYENAFFYSPGEYNDWLCEMVVDALFVATAISSPTSTNGGGGGRGMDAPDTNGKDDNSTRIRGGRMRRGRGAGSGIGSGRLVLLDVGGGTGNFTASIVERVGRDRLEAIVVDPFLPPTTTSSISIGGRGMGDVVDSDDVPSVRFVRASARDFIPDGAAGRANDHDDDDDDNNEEKAVNSRPGSKTKPFWKSGYDRVLLKEVVHHLDPDERIGIFIGLRNGFASSMNDDYIANRVHDDGVDDEEKKDPGGDGVRHSAARLRDEGRREGGADDDDDDNDESCDGGGVGASLLIVTRPKYGIDYPLWPEARDVWAIHQMGSRELEDDLVAAGYKDVTCKTMTYPCAVRLDTWLSMVKNRFWSTFSHFTDVELEDGCARIVEEAMIDGNGRVHFEERLLFISACIKN</sequence>
<feature type="compositionally biased region" description="Acidic residues" evidence="1">
    <location>
        <begin position="307"/>
        <end position="318"/>
    </location>
</feature>
<dbReference type="EMBL" id="JALLPB020000829">
    <property type="protein sequence ID" value="KAL3806350.1"/>
    <property type="molecule type" value="Genomic_DNA"/>
</dbReference>
<feature type="region of interest" description="Disordered" evidence="1">
    <location>
        <begin position="71"/>
        <end position="111"/>
    </location>
</feature>
<dbReference type="SUPFAM" id="SSF53335">
    <property type="entry name" value="S-adenosyl-L-methionine-dependent methyltransferases"/>
    <property type="match status" value="1"/>
</dbReference>
<evidence type="ECO:0000313" key="3">
    <source>
        <dbReference type="Proteomes" id="UP001530377"/>
    </source>
</evidence>
<keyword evidence="3" id="KW-1185">Reference proteome</keyword>
<dbReference type="Gene3D" id="3.40.50.150">
    <property type="entry name" value="Vaccinia Virus protein VP39"/>
    <property type="match status" value="1"/>
</dbReference>
<feature type="region of interest" description="Disordered" evidence="1">
    <location>
        <begin position="193"/>
        <end position="223"/>
    </location>
</feature>
<name>A0ABD3R0I8_9STRA</name>
<dbReference type="AlphaFoldDB" id="A0ABD3R0I8"/>
<evidence type="ECO:0008006" key="4">
    <source>
        <dbReference type="Google" id="ProtNLM"/>
    </source>
</evidence>
<evidence type="ECO:0000256" key="1">
    <source>
        <dbReference type="SAM" id="MobiDB-lite"/>
    </source>
</evidence>
<dbReference type="InterPro" id="IPR029063">
    <property type="entry name" value="SAM-dependent_MTases_sf"/>
</dbReference>
<comment type="caution">
    <text evidence="2">The sequence shown here is derived from an EMBL/GenBank/DDBJ whole genome shotgun (WGS) entry which is preliminary data.</text>
</comment>
<dbReference type="Proteomes" id="UP001530377">
    <property type="component" value="Unassembled WGS sequence"/>
</dbReference>
<protein>
    <recommendedName>
        <fullName evidence="4">Methyltransferase</fullName>
    </recommendedName>
</protein>
<reference evidence="2 3" key="1">
    <citation type="submission" date="2024-10" db="EMBL/GenBank/DDBJ databases">
        <title>Updated reference genomes for cyclostephanoid diatoms.</title>
        <authorList>
            <person name="Roberts W.R."/>
            <person name="Alverson A.J."/>
        </authorList>
    </citation>
    <scope>NUCLEOTIDE SEQUENCE [LARGE SCALE GENOMIC DNA]</scope>
    <source>
        <strain evidence="2 3">AJA228-03</strain>
    </source>
</reference>
<organism evidence="2 3">
    <name type="scientific">Cyclostephanos tholiformis</name>
    <dbReference type="NCBI Taxonomy" id="382380"/>
    <lineage>
        <taxon>Eukaryota</taxon>
        <taxon>Sar</taxon>
        <taxon>Stramenopiles</taxon>
        <taxon>Ochrophyta</taxon>
        <taxon>Bacillariophyta</taxon>
        <taxon>Coscinodiscophyceae</taxon>
        <taxon>Thalassiosirophycidae</taxon>
        <taxon>Stephanodiscales</taxon>
        <taxon>Stephanodiscaceae</taxon>
        <taxon>Cyclostephanos</taxon>
    </lineage>
</organism>
<feature type="compositionally biased region" description="Basic and acidic residues" evidence="1">
    <location>
        <begin position="274"/>
        <end position="306"/>
    </location>
</feature>
<accession>A0ABD3R0I8</accession>